<keyword evidence="3" id="KW-1185">Reference proteome</keyword>
<reference evidence="2" key="1">
    <citation type="submission" date="2022-09" db="EMBL/GenBank/DDBJ databases">
        <title>Maribacter litopenaei sp. nov., isolated from the intestinal tract of the Pacific White Shrimp, Litopenaeus vannamei.</title>
        <authorList>
            <person name="Kim S.Y."/>
            <person name="Hwang C.Y."/>
        </authorList>
    </citation>
    <scope>NUCLEOTIDE SEQUENCE</scope>
    <source>
        <strain evidence="2">HL-LV01</strain>
    </source>
</reference>
<dbReference type="RefSeq" id="WP_154920396.1">
    <property type="nucleotide sequence ID" value="NZ_CP104205.1"/>
</dbReference>
<gene>
    <name evidence="2" type="ORF">NYZ99_15375</name>
</gene>
<accession>A0ABY5Y612</accession>
<organism evidence="2 3">
    <name type="scientific">Maribacter litopenaei</name>
    <dbReference type="NCBI Taxonomy" id="2976127"/>
    <lineage>
        <taxon>Bacteria</taxon>
        <taxon>Pseudomonadati</taxon>
        <taxon>Bacteroidota</taxon>
        <taxon>Flavobacteriia</taxon>
        <taxon>Flavobacteriales</taxon>
        <taxon>Flavobacteriaceae</taxon>
        <taxon>Maribacter</taxon>
    </lineage>
</organism>
<keyword evidence="1" id="KW-1133">Transmembrane helix</keyword>
<protein>
    <submittedName>
        <fullName evidence="2">TrbC/VirB2 family protein</fullName>
    </submittedName>
</protein>
<sequence length="111" mass="12226">MTIPRPTLPTTPKPKLLLLLSILLFSHSSFYGQFEELISETQEFQQHTRTLSNHIIGIIKMIAGVAVVISGLTYAYMKDQQSDLTTRLGRTVIGIAIFLALIAVGEEIAAL</sequence>
<feature type="transmembrane region" description="Helical" evidence="1">
    <location>
        <begin position="88"/>
        <end position="105"/>
    </location>
</feature>
<keyword evidence="1" id="KW-0812">Transmembrane</keyword>
<proteinExistence type="predicted"/>
<dbReference type="EMBL" id="CP104205">
    <property type="protein sequence ID" value="UWX54319.1"/>
    <property type="molecule type" value="Genomic_DNA"/>
</dbReference>
<keyword evidence="1" id="KW-0472">Membrane</keyword>
<feature type="transmembrane region" description="Helical" evidence="1">
    <location>
        <begin position="58"/>
        <end position="76"/>
    </location>
</feature>
<dbReference type="InterPro" id="IPR007039">
    <property type="entry name" value="TrbC/VirB2"/>
</dbReference>
<name>A0ABY5Y612_9FLAO</name>
<evidence type="ECO:0000313" key="2">
    <source>
        <dbReference type="EMBL" id="UWX54319.1"/>
    </source>
</evidence>
<dbReference type="Proteomes" id="UP001059209">
    <property type="component" value="Chromosome"/>
</dbReference>
<dbReference type="Pfam" id="PF04956">
    <property type="entry name" value="TrbC"/>
    <property type="match status" value="1"/>
</dbReference>
<evidence type="ECO:0000313" key="3">
    <source>
        <dbReference type="Proteomes" id="UP001059209"/>
    </source>
</evidence>
<evidence type="ECO:0000256" key="1">
    <source>
        <dbReference type="SAM" id="Phobius"/>
    </source>
</evidence>